<name>A0AAV5TYH8_9BILA</name>
<protein>
    <recommendedName>
        <fullName evidence="6">STAS domain-containing protein</fullName>
    </recommendedName>
</protein>
<keyword evidence="4 5" id="KW-0472">Membrane</keyword>
<dbReference type="Pfam" id="PF00916">
    <property type="entry name" value="Sulfate_transp"/>
    <property type="match status" value="1"/>
</dbReference>
<keyword evidence="8" id="KW-1185">Reference proteome</keyword>
<dbReference type="CDD" id="cd07042">
    <property type="entry name" value="STAS_SulP_like_sulfate_transporter"/>
    <property type="match status" value="1"/>
</dbReference>
<dbReference type="Gene3D" id="3.30.750.24">
    <property type="entry name" value="STAS domain"/>
    <property type="match status" value="1"/>
</dbReference>
<feature type="transmembrane region" description="Helical" evidence="5">
    <location>
        <begin position="463"/>
        <end position="481"/>
    </location>
</feature>
<comment type="caution">
    <text evidence="7">The sequence shown here is derived from an EMBL/GenBank/DDBJ whole genome shotgun (WGS) entry which is preliminary data.</text>
</comment>
<evidence type="ECO:0000313" key="8">
    <source>
        <dbReference type="Proteomes" id="UP001432027"/>
    </source>
</evidence>
<evidence type="ECO:0000313" key="7">
    <source>
        <dbReference type="EMBL" id="GMS99417.1"/>
    </source>
</evidence>
<evidence type="ECO:0000259" key="6">
    <source>
        <dbReference type="PROSITE" id="PS50801"/>
    </source>
</evidence>
<sequence>DLVIIRSLTMDDPPPPQLPSVCSLLTTISAYDYDEKIEPMCASTFTIDIEAADDDAVRERIPMNQEHFDNQFAHKPSTSEVKRRLRKMGRKYTHPFSSCRSFGRTLLGLFPIISWLPKYSIKTAGLPDMLGGLTMGVMNVPQGIAYAALAGVPAESGLYTAFLPPLIYMIFGTTRHNSIGCFSVVSLMCGLAVERFTDPTNPKYEATVGDLDPNNLPTPEQVASSLTMLASFVTLLMGILRLDFLTTYLSDQVVAGFTTAASVHVLISQIPDIIGITIVKHDGQNGYLVLNTWEIIKRIPQVNLYTCGISVLSITFLLIGKEVITPLLQRRCNYPYTIPYELMLVIVTTLCSYFFHLDQDPFDVKIVGNITTGIPIPAIPRFDLMQSLIPDAITITLVVYAIHISLAKIFGKKMDYEIDANQELLALGLTSVGSSFFPIYPVACSLSHSLLNVKLGVKTLMSNIYASAVVLATILFLATYLEPLPKPVLNVIIIVALMGIFGKFAELPMLWRVSTIDFSIWVVSFLSTVFIDITPGLIVSVFYALFTTIAREQWPRWRLIANIQGTLDFEDSERYGDASFFRGICMFRLDSPLLFTNVEHFKRSAFKAVSQWDQMCEVADPSNEKLHGIIEGLKEVEGEERHFIIDCSGFTFVDFMGVTALKEVFLEMHKDGVLVYFAAAKAPVRDLFAQCGYHNEVPKENFYPTIRDAVAIAKMRQEKVRRQTVGHYSLDHHRISEVVFENVS</sequence>
<dbReference type="PANTHER" id="PTHR11814">
    <property type="entry name" value="SULFATE TRANSPORTER"/>
    <property type="match status" value="1"/>
</dbReference>
<feature type="transmembrane region" description="Helical" evidence="5">
    <location>
        <begin position="392"/>
        <end position="411"/>
    </location>
</feature>
<evidence type="ECO:0000256" key="5">
    <source>
        <dbReference type="SAM" id="Phobius"/>
    </source>
</evidence>
<evidence type="ECO:0000256" key="2">
    <source>
        <dbReference type="ARBA" id="ARBA00022692"/>
    </source>
</evidence>
<keyword evidence="3 5" id="KW-1133">Transmembrane helix</keyword>
<comment type="subcellular location">
    <subcellularLocation>
        <location evidence="1">Membrane</location>
        <topology evidence="1">Multi-pass membrane protein</topology>
    </subcellularLocation>
</comment>
<feature type="transmembrane region" description="Helical" evidence="5">
    <location>
        <begin position="299"/>
        <end position="319"/>
    </location>
</feature>
<dbReference type="NCBIfam" id="TIGR00815">
    <property type="entry name" value="sulP"/>
    <property type="match status" value="1"/>
</dbReference>
<dbReference type="Pfam" id="PF01740">
    <property type="entry name" value="STAS"/>
    <property type="match status" value="1"/>
</dbReference>
<evidence type="ECO:0000256" key="4">
    <source>
        <dbReference type="ARBA" id="ARBA00023136"/>
    </source>
</evidence>
<dbReference type="EMBL" id="BTSX01000005">
    <property type="protein sequence ID" value="GMS99417.1"/>
    <property type="molecule type" value="Genomic_DNA"/>
</dbReference>
<feature type="transmembrane region" description="Helical" evidence="5">
    <location>
        <begin position="340"/>
        <end position="357"/>
    </location>
</feature>
<gene>
    <name evidence="7" type="ORF">PENTCL1PPCAC_21592</name>
</gene>
<organism evidence="7 8">
    <name type="scientific">Pristionchus entomophagus</name>
    <dbReference type="NCBI Taxonomy" id="358040"/>
    <lineage>
        <taxon>Eukaryota</taxon>
        <taxon>Metazoa</taxon>
        <taxon>Ecdysozoa</taxon>
        <taxon>Nematoda</taxon>
        <taxon>Chromadorea</taxon>
        <taxon>Rhabditida</taxon>
        <taxon>Rhabditina</taxon>
        <taxon>Diplogasteromorpha</taxon>
        <taxon>Diplogasteroidea</taxon>
        <taxon>Neodiplogasteridae</taxon>
        <taxon>Pristionchus</taxon>
    </lineage>
</organism>
<dbReference type="InterPro" id="IPR002645">
    <property type="entry name" value="STAS_dom"/>
</dbReference>
<proteinExistence type="predicted"/>
<dbReference type="InterPro" id="IPR011547">
    <property type="entry name" value="SLC26A/SulP_dom"/>
</dbReference>
<dbReference type="GO" id="GO:0055085">
    <property type="term" value="P:transmembrane transport"/>
    <property type="evidence" value="ECO:0007669"/>
    <property type="project" value="InterPro"/>
</dbReference>
<dbReference type="SUPFAM" id="SSF52091">
    <property type="entry name" value="SpoIIaa-like"/>
    <property type="match status" value="1"/>
</dbReference>
<feature type="domain" description="STAS" evidence="6">
    <location>
        <begin position="574"/>
        <end position="713"/>
    </location>
</feature>
<dbReference type="Proteomes" id="UP001432027">
    <property type="component" value="Unassembled WGS sequence"/>
</dbReference>
<feature type="transmembrane region" description="Helical" evidence="5">
    <location>
        <begin position="518"/>
        <end position="546"/>
    </location>
</feature>
<reference evidence="7" key="1">
    <citation type="submission" date="2023-10" db="EMBL/GenBank/DDBJ databases">
        <title>Genome assembly of Pristionchus species.</title>
        <authorList>
            <person name="Yoshida K."/>
            <person name="Sommer R.J."/>
        </authorList>
    </citation>
    <scope>NUCLEOTIDE SEQUENCE</scope>
    <source>
        <strain evidence="7">RS0144</strain>
    </source>
</reference>
<feature type="transmembrane region" description="Helical" evidence="5">
    <location>
        <begin position="488"/>
        <end position="506"/>
    </location>
</feature>
<dbReference type="InterPro" id="IPR001902">
    <property type="entry name" value="SLC26A/SulP_fam"/>
</dbReference>
<keyword evidence="2 5" id="KW-0812">Transmembrane</keyword>
<dbReference type="InterPro" id="IPR036513">
    <property type="entry name" value="STAS_dom_sf"/>
</dbReference>
<dbReference type="AlphaFoldDB" id="A0AAV5TYH8"/>
<accession>A0AAV5TYH8</accession>
<feature type="non-terminal residue" evidence="7">
    <location>
        <position position="1"/>
    </location>
</feature>
<feature type="transmembrane region" description="Helical" evidence="5">
    <location>
        <begin position="423"/>
        <end position="443"/>
    </location>
</feature>
<evidence type="ECO:0000256" key="3">
    <source>
        <dbReference type="ARBA" id="ARBA00022989"/>
    </source>
</evidence>
<evidence type="ECO:0000256" key="1">
    <source>
        <dbReference type="ARBA" id="ARBA00004141"/>
    </source>
</evidence>
<dbReference type="PROSITE" id="PS50801">
    <property type="entry name" value="STAS"/>
    <property type="match status" value="1"/>
</dbReference>
<dbReference type="GO" id="GO:0016020">
    <property type="term" value="C:membrane"/>
    <property type="evidence" value="ECO:0007669"/>
    <property type="project" value="UniProtKB-SubCell"/>
</dbReference>